<keyword evidence="2" id="KW-1185">Reference proteome</keyword>
<dbReference type="Proteomes" id="UP000501179">
    <property type="component" value="Chromosome"/>
</dbReference>
<sequence>MSEINGKAFFGAVLKAIACTRNHNTDQRQYAEGVLEPASRIREFEKELGERPPTDAEAERVLGWLESTFRTKHTPEEEREHYLVHIATVSRAPAAPANALAP</sequence>
<dbReference type="AlphaFoldDB" id="A0A6G9H4Q1"/>
<protein>
    <submittedName>
        <fullName evidence="1">Uncharacterized protein</fullName>
    </submittedName>
</protein>
<proteinExistence type="predicted"/>
<reference evidence="1 2" key="1">
    <citation type="submission" date="2020-03" db="EMBL/GenBank/DDBJ databases">
        <title>A novel species.</title>
        <authorList>
            <person name="Gao J."/>
        </authorList>
    </citation>
    <scope>NUCLEOTIDE SEQUENCE [LARGE SCALE GENOMIC DNA]</scope>
    <source>
        <strain evidence="1 2">QMT-12</strain>
    </source>
</reference>
<gene>
    <name evidence="1" type="ORF">HA039_27380</name>
</gene>
<organism evidence="1 2">
    <name type="scientific">Streptomyces liangshanensis</name>
    <dbReference type="NCBI Taxonomy" id="2717324"/>
    <lineage>
        <taxon>Bacteria</taxon>
        <taxon>Bacillati</taxon>
        <taxon>Actinomycetota</taxon>
        <taxon>Actinomycetes</taxon>
        <taxon>Kitasatosporales</taxon>
        <taxon>Streptomycetaceae</taxon>
        <taxon>Streptomyces</taxon>
    </lineage>
</organism>
<evidence type="ECO:0000313" key="2">
    <source>
        <dbReference type="Proteomes" id="UP000501179"/>
    </source>
</evidence>
<dbReference type="EMBL" id="CP050177">
    <property type="protein sequence ID" value="QIQ05513.1"/>
    <property type="molecule type" value="Genomic_DNA"/>
</dbReference>
<dbReference type="RefSeq" id="WP_167034013.1">
    <property type="nucleotide sequence ID" value="NZ_CP050177.1"/>
</dbReference>
<accession>A0A6G9H4Q1</accession>
<evidence type="ECO:0000313" key="1">
    <source>
        <dbReference type="EMBL" id="QIQ05513.1"/>
    </source>
</evidence>
<name>A0A6G9H4Q1_9ACTN</name>
<dbReference type="KEGG" id="slia:HA039_27380"/>